<evidence type="ECO:0000313" key="4">
    <source>
        <dbReference type="EMBL" id="KAA1251371.1"/>
    </source>
</evidence>
<dbReference type="Gene3D" id="3.30.505.50">
    <property type="entry name" value="Sigma 54 modulation/S30EA ribosomal protein, C-terminal domain"/>
    <property type="match status" value="2"/>
</dbReference>
<dbReference type="InterPro" id="IPR038416">
    <property type="entry name" value="Ribosom_S30AE_C_sf"/>
</dbReference>
<evidence type="ECO:0000259" key="3">
    <source>
        <dbReference type="Pfam" id="PF16321"/>
    </source>
</evidence>
<evidence type="ECO:0000313" key="5">
    <source>
        <dbReference type="Proteomes" id="UP000324701"/>
    </source>
</evidence>
<dbReference type="GO" id="GO:0043024">
    <property type="term" value="F:ribosomal small subunit binding"/>
    <property type="evidence" value="ECO:0007669"/>
    <property type="project" value="TreeGrafter"/>
</dbReference>
<comment type="caution">
    <text evidence="4">The sequence shown here is derived from an EMBL/GenBank/DDBJ whole genome shotgun (WGS) entry which is preliminary data.</text>
</comment>
<evidence type="ECO:0000256" key="2">
    <source>
        <dbReference type="SAM" id="MobiDB-lite"/>
    </source>
</evidence>
<dbReference type="AlphaFoldDB" id="A0A5B1BTS8"/>
<dbReference type="OrthoDB" id="3825664at2"/>
<dbReference type="InterPro" id="IPR036567">
    <property type="entry name" value="RHF-like"/>
</dbReference>
<reference evidence="4 5" key="1">
    <citation type="submission" date="2019-09" db="EMBL/GenBank/DDBJ databases">
        <title>Report of infection by Mycobacterium simiae a patient suffering from pulmonary tuberculosis.</title>
        <authorList>
            <person name="Mohanty P.S."/>
            <person name="Bansal A.K."/>
            <person name="Singh H."/>
            <person name="Sharma S."/>
            <person name="Patil S.A."/>
            <person name="Upadhaya P."/>
            <person name="Singh P.K."/>
            <person name="Kumar D."/>
            <person name="Kumar S."/>
            <person name="Singh R.K."/>
            <person name="Chaudhary B."/>
        </authorList>
    </citation>
    <scope>NUCLEOTIDE SEQUENCE [LARGE SCALE GENOMIC DNA]</scope>
    <source>
        <strain evidence="4 5">JAL-560-SIM</strain>
    </source>
</reference>
<dbReference type="InterPro" id="IPR003489">
    <property type="entry name" value="RHF/RaiA"/>
</dbReference>
<dbReference type="GO" id="GO:0045900">
    <property type="term" value="P:negative regulation of translational elongation"/>
    <property type="evidence" value="ECO:0007669"/>
    <property type="project" value="TreeGrafter"/>
</dbReference>
<feature type="region of interest" description="Disordered" evidence="2">
    <location>
        <begin position="106"/>
        <end position="137"/>
    </location>
</feature>
<dbReference type="InterPro" id="IPR050574">
    <property type="entry name" value="HPF/YfiA_ribosome-assoc"/>
</dbReference>
<dbReference type="Gene3D" id="3.30.160.100">
    <property type="entry name" value="Ribosome hibernation promotion factor-like"/>
    <property type="match status" value="1"/>
</dbReference>
<dbReference type="PANTHER" id="PTHR33231">
    <property type="entry name" value="30S RIBOSOMAL PROTEIN"/>
    <property type="match status" value="1"/>
</dbReference>
<sequence>MRHETDLPSIVDVDVTTRGEFPGAADYARTKIGQLGRLTHRPVLHARIRLTQHRDPAVQRPVVAQANLDVDGRLVRAQVEGETAHEAIDRLEARLRHRLERVAQHWESRRGGQPEAVSHEWRHESEPTHRPGYFPRPADERSIIRRKSFTMAPCTVDEAALEMNLLDYDFHLFTEQGTGSAGVLYRGGPSEYRLALVAPAPADQLSPFELPVTISPQPAPCLTVEEATDRLGLLGLPFLFFIDAAEGRAGVLYHRYDGNYGLLTPAG</sequence>
<feature type="domain" description="Sigma 54 modulation/S30EA ribosomal protein C-terminal" evidence="3">
    <location>
        <begin position="219"/>
        <end position="262"/>
    </location>
</feature>
<keyword evidence="1" id="KW-0810">Translation regulation</keyword>
<feature type="domain" description="Sigma 54 modulation/S30EA ribosomal protein C-terminal" evidence="3">
    <location>
        <begin position="139"/>
        <end position="194"/>
    </location>
</feature>
<accession>A0A5B1BTS8</accession>
<organism evidence="4 5">
    <name type="scientific">Mycobacterium simiae</name>
    <name type="common">Mycobacterium habana</name>
    <dbReference type="NCBI Taxonomy" id="1784"/>
    <lineage>
        <taxon>Bacteria</taxon>
        <taxon>Bacillati</taxon>
        <taxon>Actinomycetota</taxon>
        <taxon>Actinomycetes</taxon>
        <taxon>Mycobacteriales</taxon>
        <taxon>Mycobacteriaceae</taxon>
        <taxon>Mycobacterium</taxon>
        <taxon>Mycobacterium simiae complex</taxon>
    </lineage>
</organism>
<keyword evidence="5" id="KW-1185">Reference proteome</keyword>
<dbReference type="EMBL" id="VTZN01000016">
    <property type="protein sequence ID" value="KAA1251371.1"/>
    <property type="molecule type" value="Genomic_DNA"/>
</dbReference>
<dbReference type="InterPro" id="IPR032528">
    <property type="entry name" value="Ribosom_S30AE_C"/>
</dbReference>
<gene>
    <name evidence="4" type="ORF">F0Q45_04750</name>
</gene>
<dbReference type="PANTHER" id="PTHR33231:SF1">
    <property type="entry name" value="30S RIBOSOMAL PROTEIN"/>
    <property type="match status" value="1"/>
</dbReference>
<dbReference type="GO" id="GO:0022627">
    <property type="term" value="C:cytosolic small ribosomal subunit"/>
    <property type="evidence" value="ECO:0007669"/>
    <property type="project" value="TreeGrafter"/>
</dbReference>
<feature type="compositionally biased region" description="Basic and acidic residues" evidence="2">
    <location>
        <begin position="106"/>
        <end position="129"/>
    </location>
</feature>
<proteinExistence type="predicted"/>
<dbReference type="Proteomes" id="UP000324701">
    <property type="component" value="Unassembled WGS sequence"/>
</dbReference>
<dbReference type="Pfam" id="PF02482">
    <property type="entry name" value="Ribosomal_S30AE"/>
    <property type="match status" value="1"/>
</dbReference>
<dbReference type="SUPFAM" id="SSF69754">
    <property type="entry name" value="Ribosome binding protein Y (YfiA homologue)"/>
    <property type="match status" value="1"/>
</dbReference>
<evidence type="ECO:0000256" key="1">
    <source>
        <dbReference type="ARBA" id="ARBA00022845"/>
    </source>
</evidence>
<protein>
    <submittedName>
        <fullName evidence="4">HPF/RaiA family ribosome-associated protein</fullName>
    </submittedName>
</protein>
<dbReference type="RefSeq" id="WP_149652834.1">
    <property type="nucleotide sequence ID" value="NZ_VTZN01000016.1"/>
</dbReference>
<name>A0A5B1BTS8_MYCSI</name>
<dbReference type="Pfam" id="PF16321">
    <property type="entry name" value="Ribosom_S30AE_C"/>
    <property type="match status" value="2"/>
</dbReference>